<protein>
    <submittedName>
        <fullName evidence="4">Alpha,alpha-trehalase</fullName>
    </submittedName>
</protein>
<dbReference type="GO" id="GO:0005993">
    <property type="term" value="P:trehalose catabolic process"/>
    <property type="evidence" value="ECO:0007669"/>
    <property type="project" value="TreeGrafter"/>
</dbReference>
<dbReference type="STRING" id="551996.SAMN05192573_101706"/>
<organism evidence="4 5">
    <name type="scientific">Mucilaginibacter gossypii</name>
    <dbReference type="NCBI Taxonomy" id="551996"/>
    <lineage>
        <taxon>Bacteria</taxon>
        <taxon>Pseudomonadati</taxon>
        <taxon>Bacteroidota</taxon>
        <taxon>Sphingobacteriia</taxon>
        <taxon>Sphingobacteriales</taxon>
        <taxon>Sphingobacteriaceae</taxon>
        <taxon>Mucilaginibacter</taxon>
    </lineage>
</organism>
<evidence type="ECO:0000256" key="2">
    <source>
        <dbReference type="ARBA" id="ARBA00023295"/>
    </source>
</evidence>
<evidence type="ECO:0000256" key="1">
    <source>
        <dbReference type="ARBA" id="ARBA00022801"/>
    </source>
</evidence>
<evidence type="ECO:0000256" key="3">
    <source>
        <dbReference type="SAM" id="SignalP"/>
    </source>
</evidence>
<dbReference type="InterPro" id="IPR008928">
    <property type="entry name" value="6-hairpin_glycosidase_sf"/>
</dbReference>
<dbReference type="RefSeq" id="WP_091162876.1">
    <property type="nucleotide sequence ID" value="NZ_FNCG01000001.1"/>
</dbReference>
<keyword evidence="3" id="KW-0732">Signal</keyword>
<dbReference type="EMBL" id="FNCG01000001">
    <property type="protein sequence ID" value="SDF90933.1"/>
    <property type="molecule type" value="Genomic_DNA"/>
</dbReference>
<dbReference type="NCBIfam" id="NF009773">
    <property type="entry name" value="PRK13270.1"/>
    <property type="match status" value="1"/>
</dbReference>
<feature type="chain" id="PRO_5011580271" evidence="3">
    <location>
        <begin position="19"/>
        <end position="530"/>
    </location>
</feature>
<gene>
    <name evidence="4" type="ORF">SAMN05192573_101706</name>
</gene>
<dbReference type="InterPro" id="IPR001661">
    <property type="entry name" value="Glyco_hydro_37"/>
</dbReference>
<dbReference type="PROSITE" id="PS00928">
    <property type="entry name" value="TREHALASE_2"/>
    <property type="match status" value="1"/>
</dbReference>
<feature type="signal peptide" evidence="3">
    <location>
        <begin position="1"/>
        <end position="18"/>
    </location>
</feature>
<dbReference type="Gene3D" id="1.50.10.10">
    <property type="match status" value="1"/>
</dbReference>
<dbReference type="NCBIfam" id="NF009774">
    <property type="entry name" value="PRK13271.1"/>
    <property type="match status" value="1"/>
</dbReference>
<keyword evidence="5" id="KW-1185">Reference proteome</keyword>
<dbReference type="Proteomes" id="UP000199705">
    <property type="component" value="Unassembled WGS sequence"/>
</dbReference>
<proteinExistence type="predicted"/>
<name>A0A1G7PXH5_9SPHI</name>
<evidence type="ECO:0000313" key="4">
    <source>
        <dbReference type="EMBL" id="SDF90933.1"/>
    </source>
</evidence>
<evidence type="ECO:0000313" key="5">
    <source>
        <dbReference type="Proteomes" id="UP000199705"/>
    </source>
</evidence>
<dbReference type="InterPro" id="IPR012341">
    <property type="entry name" value="6hp_glycosidase-like_sf"/>
</dbReference>
<dbReference type="PROSITE" id="PS00927">
    <property type="entry name" value="TREHALASE_1"/>
    <property type="match status" value="1"/>
</dbReference>
<dbReference type="PANTHER" id="PTHR23403">
    <property type="entry name" value="TREHALASE"/>
    <property type="match status" value="1"/>
</dbReference>
<accession>A0A1G7PXH5</accession>
<reference evidence="5" key="1">
    <citation type="submission" date="2016-10" db="EMBL/GenBank/DDBJ databases">
        <authorList>
            <person name="Varghese N."/>
            <person name="Submissions S."/>
        </authorList>
    </citation>
    <scope>NUCLEOTIDE SEQUENCE [LARGE SCALE GENOMIC DNA]</scope>
    <source>
        <strain evidence="5">Gh-67</strain>
    </source>
</reference>
<sequence>MRKLFLLAFLFFVLNAKSQTPTPRQQFPGLFEAVQTSTIFPDNKTFVDAVPKQDPALIMKAYNEQKDQPGFNLQAFVLANFNVPVSHNNFQTDISSGIRKHIDTLWQVLQRRPDEAKPFSSTLALPNPYIVPGGRFREIYYWDSYFTMLGLQESHQVKVIRNMVENFAYLIDKYGFIPNGNRSYYLTRSQPPFFAMMVNLLAKIEGEKVLVHFSPQLIKEYEYWMHGWEAVQANQATHRVVRMPDGQILNRYWDESDEPREESYIKDVDAAKESKQPTAQFYRNVRAAAASGWDFSTRWFDSSGKLPTIQTTDIIPIDLNCLLYNLEMTIARSLNQLSNAKLAKMYRYRANSRKNAILKYCWNQKTGWFDDYNWRLNQLSSVETLAGEFPLEFKIASDEQARLVADGLKNNFLKPGGLVTTLNFSGQQWDAPNGWAPLQYIAIDGLEKYNYNTLAKEIATRWLKLNIRVFKQTGKLLEKYNVVDTQLTAGGGEYPLQDGFGWTNGVLLHLVNRYHIDTQQLEKAPAEVQN</sequence>
<dbReference type="PRINTS" id="PR00744">
    <property type="entry name" value="GLHYDRLASE37"/>
</dbReference>
<dbReference type="SUPFAM" id="SSF48208">
    <property type="entry name" value="Six-hairpin glycosidases"/>
    <property type="match status" value="1"/>
</dbReference>
<dbReference type="Pfam" id="PF01204">
    <property type="entry name" value="Trehalase"/>
    <property type="match status" value="1"/>
</dbReference>
<keyword evidence="1" id="KW-0378">Hydrolase</keyword>
<keyword evidence="2" id="KW-0326">Glycosidase</keyword>
<dbReference type="GO" id="GO:0004555">
    <property type="term" value="F:alpha,alpha-trehalase activity"/>
    <property type="evidence" value="ECO:0007669"/>
    <property type="project" value="InterPro"/>
</dbReference>
<dbReference type="PANTHER" id="PTHR23403:SF1">
    <property type="entry name" value="TREHALASE"/>
    <property type="match status" value="1"/>
</dbReference>
<dbReference type="InterPro" id="IPR018232">
    <property type="entry name" value="Glyco_hydro_37_CS"/>
</dbReference>
<dbReference type="AlphaFoldDB" id="A0A1G7PXH5"/>